<evidence type="ECO:0000313" key="3">
    <source>
        <dbReference type="Proteomes" id="UP001152049"/>
    </source>
</evidence>
<dbReference type="EMBL" id="JAOQAZ010000002">
    <property type="protein sequence ID" value="KAJ4269741.1"/>
    <property type="molecule type" value="Genomic_DNA"/>
</dbReference>
<feature type="compositionally biased region" description="Polar residues" evidence="1">
    <location>
        <begin position="174"/>
        <end position="185"/>
    </location>
</feature>
<keyword evidence="3" id="KW-1185">Reference proteome</keyword>
<feature type="region of interest" description="Disordered" evidence="1">
    <location>
        <begin position="59"/>
        <end position="99"/>
    </location>
</feature>
<protein>
    <submittedName>
        <fullName evidence="2">Uncharacterized protein</fullName>
    </submittedName>
</protein>
<evidence type="ECO:0000313" key="2">
    <source>
        <dbReference type="EMBL" id="KAJ4269741.1"/>
    </source>
</evidence>
<dbReference type="OrthoDB" id="3437607at2759"/>
<feature type="region of interest" description="Disordered" evidence="1">
    <location>
        <begin position="130"/>
        <end position="207"/>
    </location>
</feature>
<proteinExistence type="predicted"/>
<sequence length="318" mass="35659">MFRLQPTTITITTPELNDAERRSRYRTHLINRQRSSRRYACLTPSEQIVTLQDALNTRVVTPSTHSSSGPNTPHSTEQDELEDEEEPLSPEPLPDHEADTSSELLLGADADHSANTTAQGSRSQHWRLVLRPQPGRHDNAITRSGPLPIRTRFNIPIYESPEQDADERRPTQSPPTSDTGTLTQPDTPPYDSEEESITEQSWSIGERVTLPRDEEGTTSAIAEESNITPSRRHVPVYSDRVPLDEQPQTPRQLPEARHQSRFDGAYTAPVRGRRTRVEIDDAPVTVRRRRAGRNISPVGLRTPGFRGLYGGSENADDV</sequence>
<dbReference type="Proteomes" id="UP001152049">
    <property type="component" value="Unassembled WGS sequence"/>
</dbReference>
<evidence type="ECO:0000256" key="1">
    <source>
        <dbReference type="SAM" id="MobiDB-lite"/>
    </source>
</evidence>
<dbReference type="AlphaFoldDB" id="A0A9W8SE07"/>
<feature type="compositionally biased region" description="Polar residues" evidence="1">
    <location>
        <begin position="59"/>
        <end position="75"/>
    </location>
</feature>
<gene>
    <name evidence="2" type="ORF">NW762_001409</name>
</gene>
<accession>A0A9W8SE07</accession>
<name>A0A9W8SE07_9HYPO</name>
<feature type="region of interest" description="Disordered" evidence="1">
    <location>
        <begin position="295"/>
        <end position="318"/>
    </location>
</feature>
<organism evidence="2 3">
    <name type="scientific">Fusarium torreyae</name>
    <dbReference type="NCBI Taxonomy" id="1237075"/>
    <lineage>
        <taxon>Eukaryota</taxon>
        <taxon>Fungi</taxon>
        <taxon>Dikarya</taxon>
        <taxon>Ascomycota</taxon>
        <taxon>Pezizomycotina</taxon>
        <taxon>Sordariomycetes</taxon>
        <taxon>Hypocreomycetidae</taxon>
        <taxon>Hypocreales</taxon>
        <taxon>Nectriaceae</taxon>
        <taxon>Fusarium</taxon>
    </lineage>
</organism>
<feature type="compositionally biased region" description="Acidic residues" evidence="1">
    <location>
        <begin position="78"/>
        <end position="88"/>
    </location>
</feature>
<comment type="caution">
    <text evidence="2">The sequence shown here is derived from an EMBL/GenBank/DDBJ whole genome shotgun (WGS) entry which is preliminary data.</text>
</comment>
<reference evidence="2" key="1">
    <citation type="submission" date="2022-09" db="EMBL/GenBank/DDBJ databases">
        <title>Fusarium specimens isolated from Avocado Roots.</title>
        <authorList>
            <person name="Stajich J."/>
            <person name="Roper C."/>
            <person name="Heimlech-Rivalta G."/>
        </authorList>
    </citation>
    <scope>NUCLEOTIDE SEQUENCE</scope>
    <source>
        <strain evidence="2">CF00136</strain>
    </source>
</reference>